<dbReference type="RefSeq" id="WP_046858220.1">
    <property type="nucleotide sequence ID" value="NZ_CP011412.1"/>
</dbReference>
<sequence>MTSGRPHRWAIRTLLLVLLLSTSPSVMALELDQLIRHIDQLWRGDTSQATMTMAVRTARYERTLTMEAWSRGKDYSLVIIREPIKDRGIATLKVEANIWNYLPKINRVTKVPSSMMSGSWMGSHFTNDDLVRESTYQDDYDASISFQGERDGQPVYELTFIPRPDAAVVWGKVVMLIEQTSLAPRQARYYDEEGELIRTMTMDQISLIDGRSIPMRLRLKPEDKPDESTVIVYHDIRFGIPLEASFFSLQTLKRGRR</sequence>
<dbReference type="Gene3D" id="2.50.20.10">
    <property type="entry name" value="Lipoprotein localisation LolA/LolB/LppX"/>
    <property type="match status" value="1"/>
</dbReference>
<dbReference type="AlphaFoldDB" id="A0A0F7JS50"/>
<dbReference type="PATRIC" id="fig|1543721.4.peg.376"/>
<keyword evidence="1" id="KW-0732">Signal</keyword>
<keyword evidence="4" id="KW-1185">Reference proteome</keyword>
<reference evidence="3 4" key="1">
    <citation type="journal article" date="2015" name="Genome Announc.">
        <title>Complete Genome Sequence of Sedimenticola thiotaurini Strain SIP-G1, a Polyphosphate- and Polyhydroxyalkanoate-Accumulating Sulfur-Oxidizing Gammaproteobacterium Isolated from Salt Marsh Sediments.</title>
        <authorList>
            <person name="Flood B.E."/>
            <person name="Jones D.S."/>
            <person name="Bailey J.V."/>
        </authorList>
    </citation>
    <scope>NUCLEOTIDE SEQUENCE [LARGE SCALE GENOMIC DNA]</scope>
    <source>
        <strain evidence="3 4">SIP-G1</strain>
    </source>
</reference>
<dbReference type="EMBL" id="CP011412">
    <property type="protein sequence ID" value="AKH19281.1"/>
    <property type="molecule type" value="Genomic_DNA"/>
</dbReference>
<dbReference type="Proteomes" id="UP000034410">
    <property type="component" value="Chromosome"/>
</dbReference>
<feature type="domain" description="Uncharacterized protein TP-0789" evidence="2">
    <location>
        <begin position="72"/>
        <end position="254"/>
    </location>
</feature>
<feature type="chain" id="PRO_5002517237" description="Uncharacterized protein TP-0789 domain-containing protein" evidence="1">
    <location>
        <begin position="29"/>
        <end position="257"/>
    </location>
</feature>
<dbReference type="CDD" id="cd16329">
    <property type="entry name" value="LolA_like"/>
    <property type="match status" value="1"/>
</dbReference>
<evidence type="ECO:0000313" key="4">
    <source>
        <dbReference type="Proteomes" id="UP000034410"/>
    </source>
</evidence>
<dbReference type="OrthoDB" id="9803781at2"/>
<proteinExistence type="predicted"/>
<name>A0A0F7JS50_9GAMM</name>
<dbReference type="KEGG" id="seds:AAY24_01775"/>
<dbReference type="Pfam" id="PF17131">
    <property type="entry name" value="LolA_like"/>
    <property type="match status" value="1"/>
</dbReference>
<accession>A0A0F7JS50</accession>
<dbReference type="InterPro" id="IPR033399">
    <property type="entry name" value="TP_0789-like"/>
</dbReference>
<evidence type="ECO:0000313" key="3">
    <source>
        <dbReference type="EMBL" id="AKH19281.1"/>
    </source>
</evidence>
<organism evidence="3 4">
    <name type="scientific">Sedimenticola thiotaurini</name>
    <dbReference type="NCBI Taxonomy" id="1543721"/>
    <lineage>
        <taxon>Bacteria</taxon>
        <taxon>Pseudomonadati</taxon>
        <taxon>Pseudomonadota</taxon>
        <taxon>Gammaproteobacteria</taxon>
        <taxon>Chromatiales</taxon>
        <taxon>Sedimenticolaceae</taxon>
        <taxon>Sedimenticola</taxon>
    </lineage>
</organism>
<gene>
    <name evidence="3" type="ORF">AAY24_01775</name>
</gene>
<protein>
    <recommendedName>
        <fullName evidence="2">Uncharacterized protein TP-0789 domain-containing protein</fullName>
    </recommendedName>
</protein>
<evidence type="ECO:0000259" key="2">
    <source>
        <dbReference type="Pfam" id="PF17131"/>
    </source>
</evidence>
<evidence type="ECO:0000256" key="1">
    <source>
        <dbReference type="SAM" id="SignalP"/>
    </source>
</evidence>
<feature type="signal peptide" evidence="1">
    <location>
        <begin position="1"/>
        <end position="28"/>
    </location>
</feature>